<sequence>MDIVILGAIPHSITAKASEAYIEKQAPVFARLLQTHQANPQWLDIAKLGCTPFEYYQLSQAGYQASNGFYASGLAPLRCPHDFSISHPSQPIYLMELTHVEMGLNAASLYLAEELNIREAESDALFESAHALLAGGPLSLSAHQGTTALVTMSEDLTSVPLMSPALLTTGHLNDWQTPSDLPRALRNVLSELQMVWHHHPVNIEREARGLKTINSAWIYGGAALTDISSTLPKVVNHTLTQATQNTTTQIGRYNTSTQPDRYQLIDTLFFPHLHQDWEKWLLQLPELDKQLIPLLDQGYRFILCGFDRLVTLTPKSFLSHLLTSKNAWKQWWVADDSL</sequence>
<proteinExistence type="predicted"/>
<gene>
    <name evidence="1" type="ORF">HKX40_09210</name>
</gene>
<protein>
    <submittedName>
        <fullName evidence="1">Uncharacterized protein</fullName>
    </submittedName>
</protein>
<evidence type="ECO:0000313" key="2">
    <source>
        <dbReference type="Proteomes" id="UP000541421"/>
    </source>
</evidence>
<reference evidence="1 2" key="1">
    <citation type="submission" date="2020-05" db="EMBL/GenBank/DDBJ databases">
        <authorList>
            <person name="Niu N."/>
        </authorList>
    </citation>
    <scope>NUCLEOTIDE SEQUENCE [LARGE SCALE GENOMIC DNA]</scope>
    <source>
        <strain evidence="1 2">LMG10982</strain>
    </source>
</reference>
<evidence type="ECO:0000313" key="1">
    <source>
        <dbReference type="EMBL" id="NOL50306.1"/>
    </source>
</evidence>
<dbReference type="RefSeq" id="WP_171589286.1">
    <property type="nucleotide sequence ID" value="NZ_JABGBO010000010.1"/>
</dbReference>
<dbReference type="EMBL" id="JABGBO010000010">
    <property type="protein sequence ID" value="NOL50306.1"/>
    <property type="molecule type" value="Genomic_DNA"/>
</dbReference>
<name>A0A7Y4LDM8_9BURK</name>
<organism evidence="1 2">
    <name type="scientific">Pelistega europaea</name>
    <dbReference type="NCBI Taxonomy" id="106147"/>
    <lineage>
        <taxon>Bacteria</taxon>
        <taxon>Pseudomonadati</taxon>
        <taxon>Pseudomonadota</taxon>
        <taxon>Betaproteobacteria</taxon>
        <taxon>Burkholderiales</taxon>
        <taxon>Alcaligenaceae</taxon>
        <taxon>Pelistega</taxon>
    </lineage>
</organism>
<dbReference type="Proteomes" id="UP000541421">
    <property type="component" value="Unassembled WGS sequence"/>
</dbReference>
<dbReference type="AlphaFoldDB" id="A0A7Y4LDM8"/>
<accession>A0A7Y4LDM8</accession>
<comment type="caution">
    <text evidence="1">The sequence shown here is derived from an EMBL/GenBank/DDBJ whole genome shotgun (WGS) entry which is preliminary data.</text>
</comment>
<keyword evidence="2" id="KW-1185">Reference proteome</keyword>